<comment type="similarity">
    <text evidence="1">Belongs to the metallo-dependent hydrolases superfamily. CpsB/CapC family.</text>
</comment>
<dbReference type="GO" id="GO:0030145">
    <property type="term" value="F:manganese ion binding"/>
    <property type="evidence" value="ECO:0007669"/>
    <property type="project" value="InterPro"/>
</dbReference>
<evidence type="ECO:0000256" key="4">
    <source>
        <dbReference type="ARBA" id="ARBA00051722"/>
    </source>
</evidence>
<dbReference type="GO" id="GO:0004725">
    <property type="term" value="F:protein tyrosine phosphatase activity"/>
    <property type="evidence" value="ECO:0007669"/>
    <property type="project" value="UniProtKB-EC"/>
</dbReference>
<evidence type="ECO:0000313" key="6">
    <source>
        <dbReference type="Proteomes" id="UP000236454"/>
    </source>
</evidence>
<dbReference type="InterPro" id="IPR016195">
    <property type="entry name" value="Pol/histidinol_Pase-like"/>
</dbReference>
<name>A0A1I7ANZ1_9FLAO</name>
<organism evidence="5 6">
    <name type="scientific">Lishizhenia tianjinensis</name>
    <dbReference type="NCBI Taxonomy" id="477690"/>
    <lineage>
        <taxon>Bacteria</taxon>
        <taxon>Pseudomonadati</taxon>
        <taxon>Bacteroidota</taxon>
        <taxon>Flavobacteriia</taxon>
        <taxon>Flavobacteriales</taxon>
        <taxon>Crocinitomicaceae</taxon>
        <taxon>Lishizhenia</taxon>
    </lineage>
</organism>
<dbReference type="Gene3D" id="3.20.20.140">
    <property type="entry name" value="Metal-dependent hydrolases"/>
    <property type="match status" value="1"/>
</dbReference>
<dbReference type="PIRSF" id="PIRSF016557">
    <property type="entry name" value="Caps_synth_CpsB"/>
    <property type="match status" value="1"/>
</dbReference>
<dbReference type="EC" id="3.1.3.48" evidence="2"/>
<sequence length="244" mass="27993">MFSLFKKKEAKVPVDLSRLGIDVHSHLIPGIDDGAQNVDASIGMLTKFKALGYNRIITTPHVYSDLYPNTTKSITDAYNVLLDELEKTKLDIQVEVAAEYFFDETFLEKIENDDVLSWAGNHVLFEFSFTNEPMGIDGLIFQLQTKGYIPVLAHFERYLYYHGSVEKARELRDKGVLIQVNLNSLTGHYGPHIKKQAELLIDNKLVDLAGTDCHRIEHLQLLESHLKRSYFHKLLDLDLLNYRI</sequence>
<evidence type="ECO:0000256" key="3">
    <source>
        <dbReference type="ARBA" id="ARBA00022801"/>
    </source>
</evidence>
<dbReference type="AlphaFoldDB" id="A0A1I7ANZ1"/>
<reference evidence="5 6" key="1">
    <citation type="submission" date="2016-10" db="EMBL/GenBank/DDBJ databases">
        <authorList>
            <person name="de Groot N.N."/>
        </authorList>
    </citation>
    <scope>NUCLEOTIDE SEQUENCE [LARGE SCALE GENOMIC DNA]</scope>
    <source>
        <strain evidence="5 6">CGMCC 1.7005</strain>
    </source>
</reference>
<keyword evidence="3" id="KW-0378">Hydrolase</keyword>
<dbReference type="OrthoDB" id="9788539at2"/>
<dbReference type="PANTHER" id="PTHR39181">
    <property type="entry name" value="TYROSINE-PROTEIN PHOSPHATASE YWQE"/>
    <property type="match status" value="1"/>
</dbReference>
<dbReference type="STRING" id="477690.SAMN05216474_2270"/>
<dbReference type="SUPFAM" id="SSF89550">
    <property type="entry name" value="PHP domain-like"/>
    <property type="match status" value="1"/>
</dbReference>
<proteinExistence type="inferred from homology"/>
<dbReference type="PANTHER" id="PTHR39181:SF1">
    <property type="entry name" value="TYROSINE-PROTEIN PHOSPHATASE YWQE"/>
    <property type="match status" value="1"/>
</dbReference>
<dbReference type="Proteomes" id="UP000236454">
    <property type="component" value="Unassembled WGS sequence"/>
</dbReference>
<protein>
    <recommendedName>
        <fullName evidence="2">protein-tyrosine-phosphatase</fullName>
        <ecNumber evidence="2">3.1.3.48</ecNumber>
    </recommendedName>
</protein>
<dbReference type="RefSeq" id="WP_090249624.1">
    <property type="nucleotide sequence ID" value="NZ_FPAS01000003.1"/>
</dbReference>
<gene>
    <name evidence="5" type="ORF">SAMN05216474_2270</name>
</gene>
<keyword evidence="6" id="KW-1185">Reference proteome</keyword>
<dbReference type="InterPro" id="IPR016667">
    <property type="entry name" value="Caps_polysacc_synth_CpsB/CapC"/>
</dbReference>
<accession>A0A1I7ANZ1</accession>
<dbReference type="Pfam" id="PF19567">
    <property type="entry name" value="CpsB_CapC"/>
    <property type="match status" value="1"/>
</dbReference>
<evidence type="ECO:0000256" key="1">
    <source>
        <dbReference type="ARBA" id="ARBA00005750"/>
    </source>
</evidence>
<dbReference type="EMBL" id="FPAS01000003">
    <property type="protein sequence ID" value="SFT76585.1"/>
    <property type="molecule type" value="Genomic_DNA"/>
</dbReference>
<comment type="catalytic activity">
    <reaction evidence="4">
        <text>O-phospho-L-tyrosyl-[protein] + H2O = L-tyrosyl-[protein] + phosphate</text>
        <dbReference type="Rhea" id="RHEA:10684"/>
        <dbReference type="Rhea" id="RHEA-COMP:10136"/>
        <dbReference type="Rhea" id="RHEA-COMP:20101"/>
        <dbReference type="ChEBI" id="CHEBI:15377"/>
        <dbReference type="ChEBI" id="CHEBI:43474"/>
        <dbReference type="ChEBI" id="CHEBI:46858"/>
        <dbReference type="ChEBI" id="CHEBI:61978"/>
        <dbReference type="EC" id="3.1.3.48"/>
    </reaction>
</comment>
<evidence type="ECO:0000313" key="5">
    <source>
        <dbReference type="EMBL" id="SFT76585.1"/>
    </source>
</evidence>
<evidence type="ECO:0000256" key="2">
    <source>
        <dbReference type="ARBA" id="ARBA00013064"/>
    </source>
</evidence>